<keyword evidence="6" id="KW-0456">Lyase</keyword>
<dbReference type="UniPathway" id="UPA00121">
    <property type="reaction ID" value="UER00345"/>
</dbReference>
<dbReference type="GO" id="GO:0009094">
    <property type="term" value="P:L-phenylalanine biosynthetic process"/>
    <property type="evidence" value="ECO:0007669"/>
    <property type="project" value="UniProtKB-UniPathway"/>
</dbReference>
<evidence type="ECO:0000256" key="2">
    <source>
        <dbReference type="ARBA" id="ARBA00013147"/>
    </source>
</evidence>
<keyword evidence="3" id="KW-0028">Amino-acid biosynthesis</keyword>
<reference evidence="10 11" key="1">
    <citation type="submission" date="2019-03" db="EMBL/GenBank/DDBJ databases">
        <title>Genome sequence of Sphingomonas sp. 17J27-24.</title>
        <authorList>
            <person name="Kim M."/>
            <person name="Maeng S."/>
            <person name="Sathiyaraj S."/>
        </authorList>
    </citation>
    <scope>NUCLEOTIDE SEQUENCE [LARGE SCALE GENOMIC DNA]</scope>
    <source>
        <strain evidence="10 11">17J27-24</strain>
    </source>
</reference>
<dbReference type="GO" id="GO:0005737">
    <property type="term" value="C:cytoplasm"/>
    <property type="evidence" value="ECO:0007669"/>
    <property type="project" value="TreeGrafter"/>
</dbReference>
<evidence type="ECO:0000256" key="6">
    <source>
        <dbReference type="ARBA" id="ARBA00023239"/>
    </source>
</evidence>
<feature type="compositionally biased region" description="Basic and acidic residues" evidence="8">
    <location>
        <begin position="13"/>
        <end position="25"/>
    </location>
</feature>
<dbReference type="InterPro" id="IPR001086">
    <property type="entry name" value="Preph_deHydtase"/>
</dbReference>
<dbReference type="Proteomes" id="UP000298213">
    <property type="component" value="Unassembled WGS sequence"/>
</dbReference>
<organism evidence="10 11">
    <name type="scientific">Sphingomonas parva</name>
    <dbReference type="NCBI Taxonomy" id="2555898"/>
    <lineage>
        <taxon>Bacteria</taxon>
        <taxon>Pseudomonadati</taxon>
        <taxon>Pseudomonadota</taxon>
        <taxon>Alphaproteobacteria</taxon>
        <taxon>Sphingomonadales</taxon>
        <taxon>Sphingomonadaceae</taxon>
        <taxon>Sphingomonas</taxon>
    </lineage>
</organism>
<feature type="domain" description="Prephenate dehydratase" evidence="9">
    <location>
        <begin position="34"/>
        <end position="206"/>
    </location>
</feature>
<protein>
    <recommendedName>
        <fullName evidence="2">prephenate dehydratase</fullName>
        <ecNumber evidence="2">4.2.1.51</ecNumber>
    </recommendedName>
</protein>
<comment type="caution">
    <text evidence="10">The sequence shown here is derived from an EMBL/GenBank/DDBJ whole genome shotgun (WGS) entry which is preliminary data.</text>
</comment>
<evidence type="ECO:0000256" key="3">
    <source>
        <dbReference type="ARBA" id="ARBA00022605"/>
    </source>
</evidence>
<dbReference type="GO" id="GO:0004664">
    <property type="term" value="F:prephenate dehydratase activity"/>
    <property type="evidence" value="ECO:0007669"/>
    <property type="project" value="UniProtKB-EC"/>
</dbReference>
<gene>
    <name evidence="10" type="ORF">E2493_18790</name>
</gene>
<evidence type="ECO:0000256" key="8">
    <source>
        <dbReference type="SAM" id="MobiDB-lite"/>
    </source>
</evidence>
<dbReference type="Pfam" id="PF00800">
    <property type="entry name" value="PDT"/>
    <property type="match status" value="1"/>
</dbReference>
<feature type="region of interest" description="Disordered" evidence="8">
    <location>
        <begin position="1"/>
        <end position="25"/>
    </location>
</feature>
<accession>A0A4Y8ZQQ7</accession>
<keyword evidence="4" id="KW-0057">Aromatic amino acid biosynthesis</keyword>
<name>A0A4Y8ZQQ7_9SPHN</name>
<dbReference type="PANTHER" id="PTHR21022:SF19">
    <property type="entry name" value="PREPHENATE DEHYDRATASE-RELATED"/>
    <property type="match status" value="1"/>
</dbReference>
<keyword evidence="11" id="KW-1185">Reference proteome</keyword>
<evidence type="ECO:0000256" key="7">
    <source>
        <dbReference type="ARBA" id="ARBA00047848"/>
    </source>
</evidence>
<sequence>MRSPPQSGPGAGNRDEGGGADRQERRTACRRRLRVAYQGAPGSFGHQAALAFCRDCAAEARETFEAVAAAVARGEAERGVLPVENSRAGTVAGVAEIIAESGVRVLSEHDLPVRMHLLALPGVSLEQVRSVVSHPVALKQCAETLAALGLAGEAASNTAVAARALAARDQAVLASEAAAAAYGLVILRRDLQDDPGNATRFAIIAAAGAVG</sequence>
<dbReference type="PROSITE" id="PS51171">
    <property type="entry name" value="PREPHENATE_DEHYDR_3"/>
    <property type="match status" value="1"/>
</dbReference>
<comment type="pathway">
    <text evidence="1">Amino-acid biosynthesis; L-phenylalanine biosynthesis; phenylpyruvate from prephenate: step 1/1.</text>
</comment>
<evidence type="ECO:0000313" key="11">
    <source>
        <dbReference type="Proteomes" id="UP000298213"/>
    </source>
</evidence>
<dbReference type="OrthoDB" id="9802281at2"/>
<evidence type="ECO:0000256" key="1">
    <source>
        <dbReference type="ARBA" id="ARBA00004741"/>
    </source>
</evidence>
<dbReference type="SUPFAM" id="SSF53850">
    <property type="entry name" value="Periplasmic binding protein-like II"/>
    <property type="match status" value="1"/>
</dbReference>
<dbReference type="EMBL" id="SPDV01000057">
    <property type="protein sequence ID" value="TFI56726.1"/>
    <property type="molecule type" value="Genomic_DNA"/>
</dbReference>
<proteinExistence type="predicted"/>
<keyword evidence="5" id="KW-0584">Phenylalanine biosynthesis</keyword>
<evidence type="ECO:0000259" key="9">
    <source>
        <dbReference type="PROSITE" id="PS51171"/>
    </source>
</evidence>
<evidence type="ECO:0000313" key="10">
    <source>
        <dbReference type="EMBL" id="TFI56726.1"/>
    </source>
</evidence>
<dbReference type="PANTHER" id="PTHR21022">
    <property type="entry name" value="PREPHENATE DEHYDRATASE P PROTEIN"/>
    <property type="match status" value="1"/>
</dbReference>
<dbReference type="Gene3D" id="3.40.190.10">
    <property type="entry name" value="Periplasmic binding protein-like II"/>
    <property type="match status" value="2"/>
</dbReference>
<evidence type="ECO:0000256" key="4">
    <source>
        <dbReference type="ARBA" id="ARBA00023141"/>
    </source>
</evidence>
<dbReference type="EC" id="4.2.1.51" evidence="2"/>
<comment type="catalytic activity">
    <reaction evidence="7">
        <text>prephenate + H(+) = 3-phenylpyruvate + CO2 + H2O</text>
        <dbReference type="Rhea" id="RHEA:21648"/>
        <dbReference type="ChEBI" id="CHEBI:15377"/>
        <dbReference type="ChEBI" id="CHEBI:15378"/>
        <dbReference type="ChEBI" id="CHEBI:16526"/>
        <dbReference type="ChEBI" id="CHEBI:18005"/>
        <dbReference type="ChEBI" id="CHEBI:29934"/>
        <dbReference type="EC" id="4.2.1.51"/>
    </reaction>
</comment>
<dbReference type="AlphaFoldDB" id="A0A4Y8ZQQ7"/>
<evidence type="ECO:0000256" key="5">
    <source>
        <dbReference type="ARBA" id="ARBA00023222"/>
    </source>
</evidence>